<evidence type="ECO:0000313" key="3">
    <source>
        <dbReference type="Proteomes" id="UP000199477"/>
    </source>
</evidence>
<dbReference type="InterPro" id="IPR002925">
    <property type="entry name" value="Dienelactn_hydro"/>
</dbReference>
<reference evidence="3" key="1">
    <citation type="submission" date="2016-10" db="EMBL/GenBank/DDBJ databases">
        <authorList>
            <person name="Varghese N."/>
            <person name="Submissions S."/>
        </authorList>
    </citation>
    <scope>NUCLEOTIDE SEQUENCE [LARGE SCALE GENOMIC DNA]</scope>
    <source>
        <strain evidence="3">UNC178MFTsu3.1</strain>
    </source>
</reference>
<protein>
    <submittedName>
        <fullName evidence="2">Carboxymethylenebutenolidase</fullName>
    </submittedName>
</protein>
<dbReference type="STRING" id="500610.SAMN02799615_01819"/>
<organism evidence="2 3">
    <name type="scientific">Dyella marensis</name>
    <dbReference type="NCBI Taxonomy" id="500610"/>
    <lineage>
        <taxon>Bacteria</taxon>
        <taxon>Pseudomonadati</taxon>
        <taxon>Pseudomonadota</taxon>
        <taxon>Gammaproteobacteria</taxon>
        <taxon>Lysobacterales</taxon>
        <taxon>Rhodanobacteraceae</taxon>
        <taxon>Dyella</taxon>
    </lineage>
</organism>
<proteinExistence type="predicted"/>
<dbReference type="PANTHER" id="PTHR46623">
    <property type="entry name" value="CARBOXYMETHYLENEBUTENOLIDASE-RELATED"/>
    <property type="match status" value="1"/>
</dbReference>
<feature type="domain" description="Dienelactone hydrolase" evidence="1">
    <location>
        <begin position="15"/>
        <end position="217"/>
    </location>
</feature>
<dbReference type="PANTHER" id="PTHR46623:SF6">
    <property type="entry name" value="ALPHA_BETA-HYDROLASES SUPERFAMILY PROTEIN"/>
    <property type="match status" value="1"/>
</dbReference>
<dbReference type="Pfam" id="PF01738">
    <property type="entry name" value="DLH"/>
    <property type="match status" value="1"/>
</dbReference>
<sequence>MGQHINLPTSGTQCIGAYLARPEGKPKGGIVVIQEIFGVNAHIRSVADRLAAAGYVAVAPQFFDYLETGVEMDYNADTSARGKALVNELGMDRAVEAVGSAAESIASAGKIGTVGFCWGGTVALLAAIRLGLPSVSYYGARNLPFLDEALKAPVMFHFGELDKSIPPEMVAKHREKLPQMEIYTYPADHAFNRDVGAQYHEPSATLAWDRSMGFFARELAGA</sequence>
<name>A0A1I2DW26_9GAMM</name>
<keyword evidence="3" id="KW-1185">Reference proteome</keyword>
<dbReference type="Gene3D" id="3.40.50.1820">
    <property type="entry name" value="alpha/beta hydrolase"/>
    <property type="match status" value="1"/>
</dbReference>
<dbReference type="EMBL" id="FONH01000004">
    <property type="protein sequence ID" value="SFE84140.1"/>
    <property type="molecule type" value="Genomic_DNA"/>
</dbReference>
<evidence type="ECO:0000313" key="2">
    <source>
        <dbReference type="EMBL" id="SFE84140.1"/>
    </source>
</evidence>
<dbReference type="InterPro" id="IPR051049">
    <property type="entry name" value="Dienelactone_hydrolase-like"/>
</dbReference>
<dbReference type="RefSeq" id="WP_026633128.1">
    <property type="nucleotide sequence ID" value="NZ_FONH01000004.1"/>
</dbReference>
<evidence type="ECO:0000259" key="1">
    <source>
        <dbReference type="Pfam" id="PF01738"/>
    </source>
</evidence>
<dbReference type="AlphaFoldDB" id="A0A1I2DW26"/>
<dbReference type="Proteomes" id="UP000199477">
    <property type="component" value="Unassembled WGS sequence"/>
</dbReference>
<dbReference type="GO" id="GO:0016787">
    <property type="term" value="F:hydrolase activity"/>
    <property type="evidence" value="ECO:0007669"/>
    <property type="project" value="InterPro"/>
</dbReference>
<dbReference type="InterPro" id="IPR029058">
    <property type="entry name" value="AB_hydrolase_fold"/>
</dbReference>
<dbReference type="SUPFAM" id="SSF53474">
    <property type="entry name" value="alpha/beta-Hydrolases"/>
    <property type="match status" value="1"/>
</dbReference>
<gene>
    <name evidence="2" type="ORF">SAMN02799615_01819</name>
</gene>
<accession>A0A1I2DW26</accession>